<dbReference type="Proteomes" id="UP001596392">
    <property type="component" value="Unassembled WGS sequence"/>
</dbReference>
<keyword evidence="3" id="KW-1185">Reference proteome</keyword>
<dbReference type="NCBIfam" id="TIGR01509">
    <property type="entry name" value="HAD-SF-IA-v3"/>
    <property type="match status" value="1"/>
</dbReference>
<dbReference type="InterPro" id="IPR023214">
    <property type="entry name" value="HAD_sf"/>
</dbReference>
<dbReference type="Gene3D" id="3.40.50.1000">
    <property type="entry name" value="HAD superfamily/HAD-like"/>
    <property type="match status" value="1"/>
</dbReference>
<dbReference type="InterPro" id="IPR036412">
    <property type="entry name" value="HAD-like_sf"/>
</dbReference>
<proteinExistence type="predicted"/>
<keyword evidence="1 2" id="KW-0378">Hydrolase</keyword>
<sequence length="248" mass="26116">MTDRPLIVFDIGSTLVTGPAQGPARRIATQVGLDASQKAALHQALMTTDFTGPAEVAAFVRNGFGVTGPGVEAAVEQVWSAQLDEAVPIPGSAEVLTALAEADFQLAVLSNIWPPFLDAARRHFSWFIDDLVPHDRRIFSFRAGIKKPAPELFLGLLRTAGVSADRAVMVGDSYRHDIAPAAAAGMRTVWLLHEPVREAANVVQVLNHGASGPSLTLGSISDLTVTAAEALFAERAGTAASAAMKEKA</sequence>
<dbReference type="EC" id="3.1.3.-" evidence="2"/>
<accession>A0ABW2GSY6</accession>
<evidence type="ECO:0000256" key="1">
    <source>
        <dbReference type="ARBA" id="ARBA00022801"/>
    </source>
</evidence>
<dbReference type="Pfam" id="PF00702">
    <property type="entry name" value="Hydrolase"/>
    <property type="match status" value="1"/>
</dbReference>
<gene>
    <name evidence="2" type="ORF">ACFQO7_11170</name>
</gene>
<evidence type="ECO:0000313" key="3">
    <source>
        <dbReference type="Proteomes" id="UP001596392"/>
    </source>
</evidence>
<dbReference type="EMBL" id="JBHTAC010000009">
    <property type="protein sequence ID" value="MFC7243035.1"/>
    <property type="molecule type" value="Genomic_DNA"/>
</dbReference>
<protein>
    <submittedName>
        <fullName evidence="2">HAD family hydrolase</fullName>
        <ecNumber evidence="2">3.1.3.-</ecNumber>
    </submittedName>
</protein>
<name>A0ABW2GSY6_9ACTN</name>
<dbReference type="InterPro" id="IPR006439">
    <property type="entry name" value="HAD-SF_hydro_IA"/>
</dbReference>
<dbReference type="RefSeq" id="WP_376806287.1">
    <property type="nucleotide sequence ID" value="NZ_JBHTAC010000009.1"/>
</dbReference>
<organism evidence="2 3">
    <name type="scientific">Catellatospora aurea</name>
    <dbReference type="NCBI Taxonomy" id="1337874"/>
    <lineage>
        <taxon>Bacteria</taxon>
        <taxon>Bacillati</taxon>
        <taxon>Actinomycetota</taxon>
        <taxon>Actinomycetes</taxon>
        <taxon>Micromonosporales</taxon>
        <taxon>Micromonosporaceae</taxon>
        <taxon>Catellatospora</taxon>
    </lineage>
</organism>
<dbReference type="InterPro" id="IPR051540">
    <property type="entry name" value="S-2-haloacid_dehalogenase"/>
</dbReference>
<dbReference type="SUPFAM" id="SSF56784">
    <property type="entry name" value="HAD-like"/>
    <property type="match status" value="1"/>
</dbReference>
<comment type="caution">
    <text evidence="2">The sequence shown here is derived from an EMBL/GenBank/DDBJ whole genome shotgun (WGS) entry which is preliminary data.</text>
</comment>
<dbReference type="GO" id="GO:0016787">
    <property type="term" value="F:hydrolase activity"/>
    <property type="evidence" value="ECO:0007669"/>
    <property type="project" value="UniProtKB-KW"/>
</dbReference>
<dbReference type="PANTHER" id="PTHR43316">
    <property type="entry name" value="HYDROLASE, HALOACID DELAHOGENASE-RELATED"/>
    <property type="match status" value="1"/>
</dbReference>
<reference evidence="3" key="1">
    <citation type="journal article" date="2019" name="Int. J. Syst. Evol. Microbiol.">
        <title>The Global Catalogue of Microorganisms (GCM) 10K type strain sequencing project: providing services to taxonomists for standard genome sequencing and annotation.</title>
        <authorList>
            <consortium name="The Broad Institute Genomics Platform"/>
            <consortium name="The Broad Institute Genome Sequencing Center for Infectious Disease"/>
            <person name="Wu L."/>
            <person name="Ma J."/>
        </authorList>
    </citation>
    <scope>NUCLEOTIDE SEQUENCE [LARGE SCALE GENOMIC DNA]</scope>
    <source>
        <strain evidence="3">CGMCC 1.9106</strain>
    </source>
</reference>
<evidence type="ECO:0000313" key="2">
    <source>
        <dbReference type="EMBL" id="MFC7243035.1"/>
    </source>
</evidence>